<name>A0AAD2G3L6_9STRA</name>
<feature type="transmembrane region" description="Helical" evidence="10">
    <location>
        <begin position="75"/>
        <end position="95"/>
    </location>
</feature>
<evidence type="ECO:0000256" key="7">
    <source>
        <dbReference type="ARBA" id="ARBA00023316"/>
    </source>
</evidence>
<dbReference type="GO" id="GO:0071555">
    <property type="term" value="P:cell wall organization"/>
    <property type="evidence" value="ECO:0007669"/>
    <property type="project" value="UniProtKB-KW"/>
</dbReference>
<evidence type="ECO:0000256" key="3">
    <source>
        <dbReference type="ARBA" id="ARBA00012780"/>
    </source>
</evidence>
<dbReference type="EC" id="3.2.1.39" evidence="3"/>
<dbReference type="AlphaFoldDB" id="A0AAD2G3L6"/>
<feature type="region of interest" description="Disordered" evidence="9">
    <location>
        <begin position="36"/>
        <end position="55"/>
    </location>
</feature>
<dbReference type="Proteomes" id="UP001295423">
    <property type="component" value="Unassembled WGS sequence"/>
</dbReference>
<evidence type="ECO:0000313" key="13">
    <source>
        <dbReference type="Proteomes" id="UP001295423"/>
    </source>
</evidence>
<organism evidence="12 13">
    <name type="scientific">Cylindrotheca closterium</name>
    <dbReference type="NCBI Taxonomy" id="2856"/>
    <lineage>
        <taxon>Eukaryota</taxon>
        <taxon>Sar</taxon>
        <taxon>Stramenopiles</taxon>
        <taxon>Ochrophyta</taxon>
        <taxon>Bacillariophyta</taxon>
        <taxon>Bacillariophyceae</taxon>
        <taxon>Bacillariophycidae</taxon>
        <taxon>Bacillariales</taxon>
        <taxon>Bacillariaceae</taxon>
        <taxon>Cylindrotheca</taxon>
    </lineage>
</organism>
<evidence type="ECO:0000313" key="12">
    <source>
        <dbReference type="EMBL" id="CAJ1959058.1"/>
    </source>
</evidence>
<evidence type="ECO:0000256" key="9">
    <source>
        <dbReference type="SAM" id="MobiDB-lite"/>
    </source>
</evidence>
<keyword evidence="10" id="KW-0812">Transmembrane</keyword>
<keyword evidence="10" id="KW-0472">Membrane</keyword>
<dbReference type="GO" id="GO:0052861">
    <property type="term" value="F:endo-1,3(4)-beta-glucanase activity"/>
    <property type="evidence" value="ECO:0007669"/>
    <property type="project" value="InterPro"/>
</dbReference>
<evidence type="ECO:0000259" key="11">
    <source>
        <dbReference type="Pfam" id="PF17652"/>
    </source>
</evidence>
<dbReference type="Gene3D" id="2.70.98.30">
    <property type="entry name" value="Golgi alpha-mannosidase II, domain 4"/>
    <property type="match status" value="1"/>
</dbReference>
<dbReference type="EMBL" id="CAKOGP040001980">
    <property type="protein sequence ID" value="CAJ1959058.1"/>
    <property type="molecule type" value="Genomic_DNA"/>
</dbReference>
<dbReference type="InterPro" id="IPR005200">
    <property type="entry name" value="Endo-beta-glucanase"/>
</dbReference>
<keyword evidence="5" id="KW-0119">Carbohydrate metabolism</keyword>
<evidence type="ECO:0000256" key="1">
    <source>
        <dbReference type="ARBA" id="ARBA00000382"/>
    </source>
</evidence>
<evidence type="ECO:0000256" key="6">
    <source>
        <dbReference type="ARBA" id="ARBA00023295"/>
    </source>
</evidence>
<feature type="compositionally biased region" description="Basic and acidic residues" evidence="9">
    <location>
        <begin position="44"/>
        <end position="55"/>
    </location>
</feature>
<keyword evidence="6" id="KW-0326">Glycosidase</keyword>
<keyword evidence="13" id="KW-1185">Reference proteome</keyword>
<feature type="compositionally biased region" description="Basic and acidic residues" evidence="9">
    <location>
        <begin position="131"/>
        <end position="152"/>
    </location>
</feature>
<comment type="caution">
    <text evidence="12">The sequence shown here is derived from an EMBL/GenBank/DDBJ whole genome shotgun (WGS) entry which is preliminary data.</text>
</comment>
<sequence length="1168" mass="129661">MKSNEEKQFSTETTSLLNLPSPHSTDRPVQLDHVLSSDNLENGDEYHGQRESKRIEDEKASFNKKFNSNGGLRRVVLLLVFACIAAVFIFALIHFKSGDQNNSGSPGNAFGKPQPFSLNHPNDLGITSVARPKETAPPERLFRRLESPDSDQRQPLPTSSWYQNLLLTTGEPNNLHRAYALPYMLDLVGPIPGLTLHKGFLVPTDRVIQLADNAWNGLTLGAAADIHEKTQKKLTHQYTVSSPTELGVTLHWDAMNMSSSIVRGMAYGTMIFEDFKTNGGEDGILFPTLASYIAFGKPPVVDGTSQLECDDKGSRTLVEKEVELHFGGSDFTWLVFFSQPVWVQCSNGKESNNAFLQVVDVADELSKEPLVVRAALANSCTNGRVHNYCKSQLMDSEQQKGYGDLLRRYADTIPGENTSMKYQVLEGESEGTLVLDWDARSVSSGKSKDSSSTDLGMIHFAMPHHMDALDSSSLPDDKYCLPTIMGPACAVLGTEMTLTETIPDVDFRAKRPIPASFLSDIGDTLVKDMKYELEAFFQRGAGDTYFSGKMLSKLGRIALVAEEVTELCSKRMSREYDVACKNTTIPTKQAMDTTIDKLESSVEIWINGSAETPFIYDDAWGGLVSCGCYFNGKTCDNEVPNCPTLSDQGLDFGNGFYNDQHFHYGYHIYAAAIVAHFRPEWGKKHWEEVLLLVRSIANPSRDDTAFPLYRHKDWYQGSSWASGVPRPPYLNGKNQESSSEAIAAYESVALFGKVMQKIWTSDRNPSKAAIAKEVKQVGQLMTATELRSVNKYWHVQQSDPIEKRIYPVEYTGSVVGIVWQSMIQFGTWFGTAEYLPYGIQLLPLTPISEERDELEWMNEMYYPFSTSCASTFQCTESGWSVLQLAVLATVGYREEASIRAIALPEESYTNAGGNGHSRTNTLWYIATRPIVDEPIELVASDVRGAGEKRPAPVFELTDCHTPATCTDAVLDNMPDSYSCREHITFLIKMERKPQWDACTSVGVEYEESCGLCNPTEMVENTPKNATQAPTIDNSICPPCTDEECDSDLNRCPLFERSFVCTAGANVFGCSPIPWYFEDECDTCCEMTRCQNLKDIEAQKVTHDGTAFDKPICPPCPKEVCYGEINQCPIHTAPYLCLGGDNVGGCASHPWDVKKGVTCSECCEVKTNC</sequence>
<keyword evidence="8" id="KW-0624">Polysaccharide degradation</keyword>
<reference evidence="12" key="1">
    <citation type="submission" date="2023-08" db="EMBL/GenBank/DDBJ databases">
        <authorList>
            <person name="Audoor S."/>
            <person name="Bilcke G."/>
        </authorList>
    </citation>
    <scope>NUCLEOTIDE SEQUENCE</scope>
</reference>
<evidence type="ECO:0000256" key="5">
    <source>
        <dbReference type="ARBA" id="ARBA00023277"/>
    </source>
</evidence>
<dbReference type="PANTHER" id="PTHR31983:SF0">
    <property type="entry name" value="GLUCAN ENDO-1,3-BETA-D-GLUCOSIDASE 2"/>
    <property type="match status" value="1"/>
</dbReference>
<comment type="similarity">
    <text evidence="2">Belongs to the glycosyl hydrolase 81 family.</text>
</comment>
<evidence type="ECO:0000256" key="10">
    <source>
        <dbReference type="SAM" id="Phobius"/>
    </source>
</evidence>
<proteinExistence type="inferred from homology"/>
<keyword evidence="4" id="KW-0378">Hydrolase</keyword>
<evidence type="ECO:0000256" key="2">
    <source>
        <dbReference type="ARBA" id="ARBA00010730"/>
    </source>
</evidence>
<dbReference type="PROSITE" id="PS52008">
    <property type="entry name" value="GH81"/>
    <property type="match status" value="1"/>
</dbReference>
<evidence type="ECO:0000256" key="8">
    <source>
        <dbReference type="ARBA" id="ARBA00023326"/>
    </source>
</evidence>
<feature type="region of interest" description="Disordered" evidence="9">
    <location>
        <begin position="1"/>
        <end position="31"/>
    </location>
</feature>
<keyword evidence="7" id="KW-0961">Cell wall biogenesis/degradation</keyword>
<keyword evidence="10" id="KW-1133">Transmembrane helix</keyword>
<dbReference type="GO" id="GO:0000272">
    <property type="term" value="P:polysaccharide catabolic process"/>
    <property type="evidence" value="ECO:0007669"/>
    <property type="project" value="UniProtKB-KW"/>
</dbReference>
<dbReference type="PANTHER" id="PTHR31983">
    <property type="entry name" value="ENDO-1,3(4)-BETA-GLUCANASE 1"/>
    <property type="match status" value="1"/>
</dbReference>
<dbReference type="InterPro" id="IPR040720">
    <property type="entry name" value="GH81_C"/>
</dbReference>
<protein>
    <recommendedName>
        <fullName evidence="3">glucan endo-1,3-beta-D-glucosidase</fullName>
        <ecNumber evidence="3">3.2.1.39</ecNumber>
    </recommendedName>
</protein>
<dbReference type="GO" id="GO:0042973">
    <property type="term" value="F:glucan endo-1,3-beta-D-glucosidase activity"/>
    <property type="evidence" value="ECO:0007669"/>
    <property type="project" value="UniProtKB-EC"/>
</dbReference>
<feature type="region of interest" description="Disordered" evidence="9">
    <location>
        <begin position="101"/>
        <end position="157"/>
    </location>
</feature>
<gene>
    <name evidence="12" type="ORF">CYCCA115_LOCUS17489</name>
</gene>
<feature type="domain" description="Glycosyl hydrolase family 81 C-terminal" evidence="11">
    <location>
        <begin position="521"/>
        <end position="925"/>
    </location>
</feature>
<comment type="catalytic activity">
    <reaction evidence="1">
        <text>Hydrolysis of (1-&gt;3)-beta-D-glucosidic linkages in (1-&gt;3)-beta-D-glucans.</text>
        <dbReference type="EC" id="3.2.1.39"/>
    </reaction>
</comment>
<feature type="compositionally biased region" description="Polar residues" evidence="9">
    <location>
        <begin position="10"/>
        <end position="23"/>
    </location>
</feature>
<accession>A0AAD2G3L6</accession>
<evidence type="ECO:0000256" key="4">
    <source>
        <dbReference type="ARBA" id="ARBA00022801"/>
    </source>
</evidence>
<dbReference type="Pfam" id="PF17652">
    <property type="entry name" value="Glyco_hydro81C"/>
    <property type="match status" value="1"/>
</dbReference>